<dbReference type="RefSeq" id="WP_120645666.1">
    <property type="nucleotide sequence ID" value="NZ_RAWB01000277.1"/>
</dbReference>
<comment type="caution">
    <text evidence="2">The sequence shown here is derived from an EMBL/GenBank/DDBJ whole genome shotgun (WGS) entry which is preliminary data.</text>
</comment>
<organism evidence="2 3">
    <name type="scientific">Corallococcus llansteffanensis</name>
    <dbReference type="NCBI Taxonomy" id="2316731"/>
    <lineage>
        <taxon>Bacteria</taxon>
        <taxon>Pseudomonadati</taxon>
        <taxon>Myxococcota</taxon>
        <taxon>Myxococcia</taxon>
        <taxon>Myxococcales</taxon>
        <taxon>Cystobacterineae</taxon>
        <taxon>Myxococcaceae</taxon>
        <taxon>Corallococcus</taxon>
    </lineage>
</organism>
<evidence type="ECO:0000313" key="3">
    <source>
        <dbReference type="Proteomes" id="UP000272888"/>
    </source>
</evidence>
<proteinExistence type="predicted"/>
<feature type="chain" id="PRO_5017311321" evidence="1">
    <location>
        <begin position="25"/>
        <end position="601"/>
    </location>
</feature>
<sequence>MSQRLSLGAFGALASLCLASSAWAGAVEDFKKGKDVQLTAVSAVMDGEIYSIAGFQIPKAADTLNITLTGADLGLNFSQSVFLTGVQSGNSILWTFNQTFNPPIAVDGTTVVNHVSGLLIVNATLLAGTHHPLCGFQPCLRDVLLTHAPGSWILVEGEGALGIDFSRLVMVDYFRALGGIPQPGLSAFYVPGTAKVCSSPVTTYLPMTAFLTGFAPSGGTKVDFVSAYPKGLKVPPNLTVPGGQSTASFKAAVAPDFTGQVNVVASSAGAIYSRLVQIFPQADCDSGGNRNDPFDVRAYVPDLLLGCINCSELIDLGIRGQGLLRVQGLDVYFNGSQLRRLSSVFDVVSVSAVDMTDSGLVTGSMVVRAGEAPVAFRASLEGGPTTPIVLGAFTPTAITASGVVIGNHTSRTSSVAMYHDGRSLKELPIPGATRSQALAVSEAGHIVGTYERDGDVRAFLFTEGVFRTLPQLSRATTTVPVAVNNRGQVVAHSVDATGAVLAVAIIEPNDTFHLLGVPSGFTGLTATSINARGWVSATATSHTGTSGFLYTREDGWVDLNRRLSPAGSVVVTDALRITDADQVLVHGTANGNRALYLLTLP</sequence>
<reference evidence="3" key="1">
    <citation type="submission" date="2018-09" db="EMBL/GenBank/DDBJ databases">
        <authorList>
            <person name="Livingstone P.G."/>
            <person name="Whitworth D.E."/>
        </authorList>
    </citation>
    <scope>NUCLEOTIDE SEQUENCE [LARGE SCALE GENOMIC DNA]</scope>
    <source>
        <strain evidence="3">CA051B</strain>
    </source>
</reference>
<keyword evidence="3" id="KW-1185">Reference proteome</keyword>
<evidence type="ECO:0000256" key="1">
    <source>
        <dbReference type="SAM" id="SignalP"/>
    </source>
</evidence>
<keyword evidence="1" id="KW-0732">Signal</keyword>
<gene>
    <name evidence="2" type="ORF">D7V93_24260</name>
</gene>
<feature type="signal peptide" evidence="1">
    <location>
        <begin position="1"/>
        <end position="24"/>
    </location>
</feature>
<dbReference type="EMBL" id="RAWB01000277">
    <property type="protein sequence ID" value="RKH54940.1"/>
    <property type="molecule type" value="Genomic_DNA"/>
</dbReference>
<dbReference type="Proteomes" id="UP000272888">
    <property type="component" value="Unassembled WGS sequence"/>
</dbReference>
<name>A0A3A8PI01_9BACT</name>
<accession>A0A3A8PI01</accession>
<evidence type="ECO:0000313" key="2">
    <source>
        <dbReference type="EMBL" id="RKH54940.1"/>
    </source>
</evidence>
<protein>
    <submittedName>
        <fullName evidence="2">Uncharacterized protein</fullName>
    </submittedName>
</protein>
<dbReference type="AlphaFoldDB" id="A0A3A8PI01"/>